<dbReference type="EMBL" id="JACHJE010000018">
    <property type="protein sequence ID" value="MBB5129359.1"/>
    <property type="molecule type" value="Genomic_DNA"/>
</dbReference>
<name>A0A7W8BX71_9ACTN</name>
<proteinExistence type="predicted"/>
<keyword evidence="1" id="KW-0472">Membrane</keyword>
<feature type="transmembrane region" description="Helical" evidence="1">
    <location>
        <begin position="18"/>
        <end position="38"/>
    </location>
</feature>
<sequence>MGRWEGARNAASHNGVDVSILVCLAVLDPMAVVLVAIVRPRVSGRPAV</sequence>
<keyword evidence="1" id="KW-1133">Transmembrane helix</keyword>
<keyword evidence="1" id="KW-0812">Transmembrane</keyword>
<dbReference type="AlphaFoldDB" id="A0A7W8BX71"/>
<keyword evidence="3" id="KW-1185">Reference proteome</keyword>
<reference evidence="2 3" key="1">
    <citation type="submission" date="2020-08" db="EMBL/GenBank/DDBJ databases">
        <title>Genomic Encyclopedia of Type Strains, Phase III (KMG-III): the genomes of soil and plant-associated and newly described type strains.</title>
        <authorList>
            <person name="Whitman W."/>
        </authorList>
    </citation>
    <scope>NUCLEOTIDE SEQUENCE [LARGE SCALE GENOMIC DNA]</scope>
    <source>
        <strain evidence="2 3">CECT 3226</strain>
    </source>
</reference>
<dbReference type="Proteomes" id="UP000568022">
    <property type="component" value="Unassembled WGS sequence"/>
</dbReference>
<accession>A0A7W8BX71</accession>
<organism evidence="2 3">
    <name type="scientific">Streptomyces griseoloalbus</name>
    <dbReference type="NCBI Taxonomy" id="67303"/>
    <lineage>
        <taxon>Bacteria</taxon>
        <taxon>Bacillati</taxon>
        <taxon>Actinomycetota</taxon>
        <taxon>Actinomycetes</taxon>
        <taxon>Kitasatosporales</taxon>
        <taxon>Streptomycetaceae</taxon>
        <taxon>Streptomyces</taxon>
    </lineage>
</organism>
<gene>
    <name evidence="2" type="ORF">FHS32_006144</name>
</gene>
<evidence type="ECO:0000256" key="1">
    <source>
        <dbReference type="SAM" id="Phobius"/>
    </source>
</evidence>
<protein>
    <submittedName>
        <fullName evidence="2">Uncharacterized protein</fullName>
    </submittedName>
</protein>
<comment type="caution">
    <text evidence="2">The sequence shown here is derived from an EMBL/GenBank/DDBJ whole genome shotgun (WGS) entry which is preliminary data.</text>
</comment>
<evidence type="ECO:0000313" key="3">
    <source>
        <dbReference type="Proteomes" id="UP000568022"/>
    </source>
</evidence>
<evidence type="ECO:0000313" key="2">
    <source>
        <dbReference type="EMBL" id="MBB5129359.1"/>
    </source>
</evidence>